<evidence type="ECO:0000313" key="4">
    <source>
        <dbReference type="EMBL" id="KAG0567336.1"/>
    </source>
</evidence>
<feature type="domain" description="CFA20" evidence="3">
    <location>
        <begin position="12"/>
        <end position="186"/>
    </location>
</feature>
<dbReference type="Pfam" id="PF05018">
    <property type="entry name" value="CFA20_dom"/>
    <property type="match status" value="1"/>
</dbReference>
<evidence type="ECO:0000313" key="5">
    <source>
        <dbReference type="Proteomes" id="UP000822688"/>
    </source>
</evidence>
<dbReference type="PANTHER" id="PTHR12458">
    <property type="entry name" value="ORF PROTEIN"/>
    <property type="match status" value="1"/>
</dbReference>
<reference evidence="4" key="1">
    <citation type="submission" date="2020-06" db="EMBL/GenBank/DDBJ databases">
        <title>WGS assembly of Ceratodon purpureus strain R40.</title>
        <authorList>
            <person name="Carey S.B."/>
            <person name="Jenkins J."/>
            <person name="Shu S."/>
            <person name="Lovell J.T."/>
            <person name="Sreedasyam A."/>
            <person name="Maumus F."/>
            <person name="Tiley G.P."/>
            <person name="Fernandez-Pozo N."/>
            <person name="Barry K."/>
            <person name="Chen C."/>
            <person name="Wang M."/>
            <person name="Lipzen A."/>
            <person name="Daum C."/>
            <person name="Saski C.A."/>
            <person name="Payton A.C."/>
            <person name="Mcbreen J.C."/>
            <person name="Conrad R.E."/>
            <person name="Kollar L.M."/>
            <person name="Olsson S."/>
            <person name="Huttunen S."/>
            <person name="Landis J.B."/>
            <person name="Wickett N.J."/>
            <person name="Johnson M.G."/>
            <person name="Rensing S.A."/>
            <person name="Grimwood J."/>
            <person name="Schmutz J."/>
            <person name="Mcdaniel S.F."/>
        </authorList>
    </citation>
    <scope>NUCLEOTIDE SEQUENCE</scope>
    <source>
        <strain evidence="4">R40</strain>
    </source>
</reference>
<name>A0A8T0H5Y1_CERPU</name>
<sequence length="685" mass="77666">MAHRVARPARYQGGASFNVFSAQGSNPTGDCKVCGKGVQKLYDKSVKTYVYSLCGGPASKLQLPKDEDKKGLQLLQPFLVFQIFVPANQPLAFELRVTDTSNTRRKMYFSTSFSDIKSTPLHCQIPISMARPSHGNSLITRSIWLSLSIHVADLFAHCFKGMFFKSVDSIVFGPVCKLRKIFTMRNRLSDVGNLSSSFESNNEDYLPQEHIFALGVESAIQVLDMMALQMTISDLSDPSQGREEDTLKLQKVKLNKSESRQVHVAFGSRMPLPLSTVQINTSLPGDNKPHSNKVFSKERERNDRANRSIQFQTEIPLAIHEQNRVENKVENKSETLQNLLKHANNFNKNHAMMKLKKDQMSLDQGFKMPIINEPVERSQNGFKQMQKPVEAEVRGIMALSSLTRDDMMNMLAKEDPSITHLQWSNDEVHPKQMPLNNDVSNGDTMDTNMNKVVLEDPPAFVPKKIEDYKLPDPVVGLGKYVRKGPHVDSNKRKEYKQSRYMDSPPESPPCGWTSCIEEDSEEKPLKIPSFFNKFFDNMEDLERSKDSIDIGSSIVGDSQLMDSSDLDDEEGDEGEDEGEYIEEGIQKFLSDEDAKYDKFSDNLHMERSMKDIMRSTSESIDNFMEDRPRPVGVTQEKFDLGNGDNFVFHGSELVGTTSYGDYDFGRHDWSLNDHEQGTSNLFIFK</sequence>
<dbReference type="Proteomes" id="UP000822688">
    <property type="component" value="Chromosome 7"/>
</dbReference>
<feature type="compositionally biased region" description="Basic and acidic residues" evidence="2">
    <location>
        <begin position="486"/>
        <end position="499"/>
    </location>
</feature>
<feature type="region of interest" description="Disordered" evidence="2">
    <location>
        <begin position="548"/>
        <end position="576"/>
    </location>
</feature>
<proteinExistence type="predicted"/>
<organism evidence="4 5">
    <name type="scientific">Ceratodon purpureus</name>
    <name type="common">Fire moss</name>
    <name type="synonym">Dicranum purpureum</name>
    <dbReference type="NCBI Taxonomy" id="3225"/>
    <lineage>
        <taxon>Eukaryota</taxon>
        <taxon>Viridiplantae</taxon>
        <taxon>Streptophyta</taxon>
        <taxon>Embryophyta</taxon>
        <taxon>Bryophyta</taxon>
        <taxon>Bryophytina</taxon>
        <taxon>Bryopsida</taxon>
        <taxon>Dicranidae</taxon>
        <taxon>Pseudoditrichales</taxon>
        <taxon>Ditrichaceae</taxon>
        <taxon>Ceratodon</taxon>
    </lineage>
</organism>
<feature type="region of interest" description="Disordered" evidence="2">
    <location>
        <begin position="281"/>
        <end position="304"/>
    </location>
</feature>
<feature type="region of interest" description="Disordered" evidence="2">
    <location>
        <begin position="486"/>
        <end position="510"/>
    </location>
</feature>
<feature type="compositionally biased region" description="Low complexity" evidence="2">
    <location>
        <begin position="549"/>
        <end position="558"/>
    </location>
</feature>
<accession>A0A8T0H5Y1</accession>
<dbReference type="AlphaFoldDB" id="A0A8T0H5Y1"/>
<feature type="compositionally biased region" description="Basic and acidic residues" evidence="2">
    <location>
        <begin position="295"/>
        <end position="304"/>
    </location>
</feature>
<evidence type="ECO:0000256" key="2">
    <source>
        <dbReference type="SAM" id="MobiDB-lite"/>
    </source>
</evidence>
<evidence type="ECO:0000259" key="3">
    <source>
        <dbReference type="Pfam" id="PF05018"/>
    </source>
</evidence>
<comment type="caution">
    <text evidence="4">The sequence shown here is derived from an EMBL/GenBank/DDBJ whole genome shotgun (WGS) entry which is preliminary data.</text>
</comment>
<protein>
    <recommendedName>
        <fullName evidence="3">CFA20 domain-containing protein</fullName>
    </recommendedName>
</protein>
<dbReference type="InterPro" id="IPR040441">
    <property type="entry name" value="CFA20/CFAP20DC"/>
</dbReference>
<dbReference type="InterPro" id="IPR007714">
    <property type="entry name" value="CFA20_dom"/>
</dbReference>
<feature type="coiled-coil region" evidence="1">
    <location>
        <begin position="322"/>
        <end position="349"/>
    </location>
</feature>
<gene>
    <name evidence="4" type="ORF">KC19_7G127200</name>
</gene>
<dbReference type="EMBL" id="CM026428">
    <property type="protein sequence ID" value="KAG0567336.1"/>
    <property type="molecule type" value="Genomic_DNA"/>
</dbReference>
<feature type="compositionally biased region" description="Acidic residues" evidence="2">
    <location>
        <begin position="564"/>
        <end position="576"/>
    </location>
</feature>
<evidence type="ECO:0000256" key="1">
    <source>
        <dbReference type="SAM" id="Coils"/>
    </source>
</evidence>
<keyword evidence="1" id="KW-0175">Coiled coil</keyword>
<keyword evidence="5" id="KW-1185">Reference proteome</keyword>